<keyword evidence="10" id="KW-0408">Iron</keyword>
<evidence type="ECO:0000256" key="4">
    <source>
        <dbReference type="ARBA" id="ARBA00022491"/>
    </source>
</evidence>
<keyword evidence="3" id="KW-0963">Cytoplasm</keyword>
<evidence type="ECO:0000256" key="7">
    <source>
        <dbReference type="ARBA" id="ARBA00023125"/>
    </source>
</evidence>
<organism evidence="11 12">
    <name type="scientific">Paenibacillus montaniterrae</name>
    <dbReference type="NCBI Taxonomy" id="429341"/>
    <lineage>
        <taxon>Bacteria</taxon>
        <taxon>Bacillati</taxon>
        <taxon>Bacillota</taxon>
        <taxon>Bacilli</taxon>
        <taxon>Bacillales</taxon>
        <taxon>Paenibacillaceae</taxon>
        <taxon>Paenibacillus</taxon>
    </lineage>
</organism>
<sequence>MGTPKQFNQMLEKLTQNGLRVTEQRRTLVRIFSDYEGYLSPRDVYNKMAKHYPGVSFDTVYRNLRLLSDMGLLEQLYFMDGRSKFKGCCLPNDHHHHHHLICLHCEKTVPVDFCPMEYDLDLPQNFQIVNHRFEIYGLCEQCQHQAPITKTS</sequence>
<feature type="binding site" evidence="10">
    <location>
        <position position="131"/>
    </location>
    <ligand>
        <name>Fe cation</name>
        <dbReference type="ChEBI" id="CHEBI:24875"/>
    </ligand>
</feature>
<keyword evidence="8" id="KW-0804">Transcription</keyword>
<dbReference type="SUPFAM" id="SSF46785">
    <property type="entry name" value="Winged helix' DNA-binding domain"/>
    <property type="match status" value="1"/>
</dbReference>
<dbReference type="InterPro" id="IPR036388">
    <property type="entry name" value="WH-like_DNA-bd_sf"/>
</dbReference>
<dbReference type="AlphaFoldDB" id="A0A920CZE7"/>
<comment type="cofactor">
    <cofactor evidence="9">
        <name>Zn(2+)</name>
        <dbReference type="ChEBI" id="CHEBI:29105"/>
    </cofactor>
    <text evidence="9">Binds 1 zinc ion per subunit.</text>
</comment>
<dbReference type="PANTHER" id="PTHR33202">
    <property type="entry name" value="ZINC UPTAKE REGULATION PROTEIN"/>
    <property type="match status" value="1"/>
</dbReference>
<dbReference type="Pfam" id="PF01475">
    <property type="entry name" value="FUR"/>
    <property type="match status" value="1"/>
</dbReference>
<dbReference type="GO" id="GO:0045892">
    <property type="term" value="P:negative regulation of DNA-templated transcription"/>
    <property type="evidence" value="ECO:0007669"/>
    <property type="project" value="TreeGrafter"/>
</dbReference>
<evidence type="ECO:0000256" key="6">
    <source>
        <dbReference type="ARBA" id="ARBA00023015"/>
    </source>
</evidence>
<dbReference type="GO" id="GO:0000976">
    <property type="term" value="F:transcription cis-regulatory region binding"/>
    <property type="evidence" value="ECO:0007669"/>
    <property type="project" value="TreeGrafter"/>
</dbReference>
<reference evidence="11" key="1">
    <citation type="submission" date="2021-03" db="EMBL/GenBank/DDBJ databases">
        <title>Antimicrobial resistance genes in bacteria isolated from Japanese honey, and their potential for conferring macrolide and lincosamide resistance in the American foulbrood pathogen Paenibacillus larvae.</title>
        <authorList>
            <person name="Okamoto M."/>
            <person name="Kumagai M."/>
            <person name="Kanamori H."/>
            <person name="Takamatsu D."/>
        </authorList>
    </citation>
    <scope>NUCLEOTIDE SEQUENCE</scope>
    <source>
        <strain evidence="11">J40TS1</strain>
    </source>
</reference>
<dbReference type="GO" id="GO:0005737">
    <property type="term" value="C:cytoplasm"/>
    <property type="evidence" value="ECO:0007669"/>
    <property type="project" value="UniProtKB-SubCell"/>
</dbReference>
<dbReference type="InterPro" id="IPR043135">
    <property type="entry name" value="Fur_C"/>
</dbReference>
<feature type="binding site" evidence="9">
    <location>
        <position position="139"/>
    </location>
    <ligand>
        <name>Zn(2+)</name>
        <dbReference type="ChEBI" id="CHEBI:29105"/>
    </ligand>
</feature>
<evidence type="ECO:0000313" key="12">
    <source>
        <dbReference type="Proteomes" id="UP000683139"/>
    </source>
</evidence>
<dbReference type="Gene3D" id="1.10.10.10">
    <property type="entry name" value="Winged helix-like DNA-binding domain superfamily/Winged helix DNA-binding domain"/>
    <property type="match status" value="1"/>
</dbReference>
<gene>
    <name evidence="11" type="primary">fur_2</name>
    <name evidence="11" type="ORF">J40TS1_30350</name>
</gene>
<comment type="subcellular location">
    <subcellularLocation>
        <location evidence="1">Cytoplasm</location>
    </subcellularLocation>
</comment>
<feature type="binding site" evidence="10">
    <location>
        <position position="117"/>
    </location>
    <ligand>
        <name>Fe cation</name>
        <dbReference type="ChEBI" id="CHEBI:24875"/>
    </ligand>
</feature>
<keyword evidence="4" id="KW-0678">Repressor</keyword>
<accession>A0A920CZE7</accession>
<evidence type="ECO:0000313" key="11">
    <source>
        <dbReference type="EMBL" id="GIP17393.1"/>
    </source>
</evidence>
<keyword evidence="12" id="KW-1185">Reference proteome</keyword>
<keyword evidence="5 9" id="KW-0862">Zinc</keyword>
<dbReference type="InterPro" id="IPR002481">
    <property type="entry name" value="FUR"/>
</dbReference>
<keyword evidence="7" id="KW-0238">DNA-binding</keyword>
<dbReference type="PANTHER" id="PTHR33202:SF1">
    <property type="entry name" value="FERRIC UPTAKE REGULATION PROTEIN"/>
    <property type="match status" value="1"/>
</dbReference>
<protein>
    <submittedName>
        <fullName evidence="11">Ferric uptake regulation protein</fullName>
    </submittedName>
</protein>
<evidence type="ECO:0000256" key="9">
    <source>
        <dbReference type="PIRSR" id="PIRSR602481-1"/>
    </source>
</evidence>
<dbReference type="EMBL" id="BOSE01000005">
    <property type="protein sequence ID" value="GIP17393.1"/>
    <property type="molecule type" value="Genomic_DNA"/>
</dbReference>
<dbReference type="Gene3D" id="3.30.1490.190">
    <property type="match status" value="1"/>
</dbReference>
<comment type="similarity">
    <text evidence="2">Belongs to the Fur family.</text>
</comment>
<dbReference type="GO" id="GO:0008270">
    <property type="term" value="F:zinc ion binding"/>
    <property type="evidence" value="ECO:0007669"/>
    <property type="project" value="TreeGrafter"/>
</dbReference>
<keyword evidence="9" id="KW-0479">Metal-binding</keyword>
<dbReference type="GO" id="GO:0003700">
    <property type="term" value="F:DNA-binding transcription factor activity"/>
    <property type="evidence" value="ECO:0007669"/>
    <property type="project" value="InterPro"/>
</dbReference>
<evidence type="ECO:0000256" key="5">
    <source>
        <dbReference type="ARBA" id="ARBA00022833"/>
    </source>
</evidence>
<dbReference type="InterPro" id="IPR036390">
    <property type="entry name" value="WH_DNA-bd_sf"/>
</dbReference>
<dbReference type="RefSeq" id="WP_213516654.1">
    <property type="nucleotide sequence ID" value="NZ_BOSE01000005.1"/>
</dbReference>
<evidence type="ECO:0000256" key="8">
    <source>
        <dbReference type="ARBA" id="ARBA00023163"/>
    </source>
</evidence>
<dbReference type="Proteomes" id="UP000683139">
    <property type="component" value="Unassembled WGS sequence"/>
</dbReference>
<dbReference type="CDD" id="cd07153">
    <property type="entry name" value="Fur_like"/>
    <property type="match status" value="1"/>
</dbReference>
<evidence type="ECO:0000256" key="3">
    <source>
        <dbReference type="ARBA" id="ARBA00022490"/>
    </source>
</evidence>
<comment type="cofactor">
    <cofactor evidence="10">
        <name>Mn(2+)</name>
        <dbReference type="ChEBI" id="CHEBI:29035"/>
    </cofactor>
    <cofactor evidence="10">
        <name>Fe(2+)</name>
        <dbReference type="ChEBI" id="CHEBI:29033"/>
    </cofactor>
    <text evidence="10">Binds 1 Mn(2+) or Fe(2+) ion per subunit.</text>
</comment>
<evidence type="ECO:0000256" key="10">
    <source>
        <dbReference type="PIRSR" id="PIRSR602481-2"/>
    </source>
</evidence>
<proteinExistence type="inferred from homology"/>
<evidence type="ECO:0000256" key="2">
    <source>
        <dbReference type="ARBA" id="ARBA00007957"/>
    </source>
</evidence>
<dbReference type="GO" id="GO:1900376">
    <property type="term" value="P:regulation of secondary metabolite biosynthetic process"/>
    <property type="evidence" value="ECO:0007669"/>
    <property type="project" value="TreeGrafter"/>
</dbReference>
<feature type="binding site" evidence="9">
    <location>
        <position position="142"/>
    </location>
    <ligand>
        <name>Zn(2+)</name>
        <dbReference type="ChEBI" id="CHEBI:29105"/>
    </ligand>
</feature>
<keyword evidence="6" id="KW-0805">Transcription regulation</keyword>
<feature type="binding site" evidence="10">
    <location>
        <position position="96"/>
    </location>
    <ligand>
        <name>Fe cation</name>
        <dbReference type="ChEBI" id="CHEBI:24875"/>
    </ligand>
</feature>
<name>A0A920CZE7_9BACL</name>
<feature type="binding site" evidence="9">
    <location>
        <position position="105"/>
    </location>
    <ligand>
        <name>Zn(2+)</name>
        <dbReference type="ChEBI" id="CHEBI:29105"/>
    </ligand>
</feature>
<evidence type="ECO:0000256" key="1">
    <source>
        <dbReference type="ARBA" id="ARBA00004496"/>
    </source>
</evidence>
<feature type="binding site" evidence="9">
    <location>
        <position position="102"/>
    </location>
    <ligand>
        <name>Zn(2+)</name>
        <dbReference type="ChEBI" id="CHEBI:29105"/>
    </ligand>
</feature>
<comment type="caution">
    <text evidence="11">The sequence shown here is derived from an EMBL/GenBank/DDBJ whole genome shotgun (WGS) entry which is preliminary data.</text>
</comment>